<evidence type="ECO:0000313" key="1">
    <source>
        <dbReference type="EMBL" id="CAD7699438.1"/>
    </source>
</evidence>
<proteinExistence type="predicted"/>
<dbReference type="EMBL" id="CAJHUC010001018">
    <property type="protein sequence ID" value="CAD7699438.1"/>
    <property type="molecule type" value="Genomic_DNA"/>
</dbReference>
<name>A0A8S1J0B8_9CHLO</name>
<gene>
    <name evidence="1" type="ORF">OSTQU699_LOCUS4796</name>
</gene>
<protein>
    <submittedName>
        <fullName evidence="1">Uncharacterized protein</fullName>
    </submittedName>
</protein>
<keyword evidence="2" id="KW-1185">Reference proteome</keyword>
<comment type="caution">
    <text evidence="1">The sequence shown here is derived from an EMBL/GenBank/DDBJ whole genome shotgun (WGS) entry which is preliminary data.</text>
</comment>
<accession>A0A8S1J0B8</accession>
<organism evidence="1 2">
    <name type="scientific">Ostreobium quekettii</name>
    <dbReference type="NCBI Taxonomy" id="121088"/>
    <lineage>
        <taxon>Eukaryota</taxon>
        <taxon>Viridiplantae</taxon>
        <taxon>Chlorophyta</taxon>
        <taxon>core chlorophytes</taxon>
        <taxon>Ulvophyceae</taxon>
        <taxon>TCBD clade</taxon>
        <taxon>Bryopsidales</taxon>
        <taxon>Ostreobineae</taxon>
        <taxon>Ostreobiaceae</taxon>
        <taxon>Ostreobium</taxon>
    </lineage>
</organism>
<sequence length="171" mass="18266">MAGSRLQAGCKIWVAESDMALHRACVAPFAESQSPSLDGQGGRRMATLEDGTICPLCVACTISRGGPASPSLSSRVCWNVPWSFRRIRVSSLYQAYPSGRTSMPPSALPRNAETNRAVVCTHSVVGELITLLFSSRRGVVVVDGTPSEWACDILHGGVFGNLIVPPPNRQL</sequence>
<dbReference type="Proteomes" id="UP000708148">
    <property type="component" value="Unassembled WGS sequence"/>
</dbReference>
<reference evidence="1" key="1">
    <citation type="submission" date="2020-12" db="EMBL/GenBank/DDBJ databases">
        <authorList>
            <person name="Iha C."/>
        </authorList>
    </citation>
    <scope>NUCLEOTIDE SEQUENCE</scope>
</reference>
<dbReference type="AlphaFoldDB" id="A0A8S1J0B8"/>
<evidence type="ECO:0000313" key="2">
    <source>
        <dbReference type="Proteomes" id="UP000708148"/>
    </source>
</evidence>